<dbReference type="InterPro" id="IPR044549">
    <property type="entry name" value="bHLH_AtIBH1-like"/>
</dbReference>
<feature type="region of interest" description="Disordered" evidence="5">
    <location>
        <begin position="1"/>
        <end position="20"/>
    </location>
</feature>
<feature type="compositionally biased region" description="Basic residues" evidence="5">
    <location>
        <begin position="110"/>
        <end position="122"/>
    </location>
</feature>
<dbReference type="InterPro" id="IPR036638">
    <property type="entry name" value="HLH_DNA-bd_sf"/>
</dbReference>
<reference evidence="7" key="1">
    <citation type="submission" date="2025-05" db="UniProtKB">
        <authorList>
            <consortium name="RefSeq"/>
        </authorList>
    </citation>
    <scope>NUCLEOTIDE SEQUENCE [LARGE SCALE GENOMIC DNA]</scope>
</reference>
<evidence type="ECO:0000313" key="8">
    <source>
        <dbReference type="RefSeq" id="XP_048129237.1"/>
    </source>
</evidence>
<dbReference type="GeneID" id="115753382"/>
<keyword evidence="7" id="KW-1185">Reference proteome</keyword>
<reference evidence="8" key="2">
    <citation type="submission" date="2025-08" db="UniProtKB">
        <authorList>
            <consortium name="RefSeq"/>
        </authorList>
    </citation>
    <scope>IDENTIFICATION</scope>
    <source>
        <tissue evidence="8">Leaf</tissue>
    </source>
</reference>
<evidence type="ECO:0000256" key="4">
    <source>
        <dbReference type="ARBA" id="ARBA00023242"/>
    </source>
</evidence>
<name>A0ABM3GY00_9MYRT</name>
<dbReference type="RefSeq" id="XP_048129237.1">
    <property type="nucleotide sequence ID" value="XM_048273280.1"/>
</dbReference>
<dbReference type="PANTHER" id="PTHR33124:SF40">
    <property type="entry name" value="TRANSCRIPTION FACTOR IBH1"/>
    <property type="match status" value="1"/>
</dbReference>
<dbReference type="SUPFAM" id="SSF47459">
    <property type="entry name" value="HLH, helix-loop-helix DNA-binding domain"/>
    <property type="match status" value="1"/>
</dbReference>
<feature type="domain" description="IBH1-like N-terminal" evidence="6">
    <location>
        <begin position="21"/>
        <end position="87"/>
    </location>
</feature>
<accession>A0ABM3GY00</accession>
<evidence type="ECO:0000256" key="2">
    <source>
        <dbReference type="ARBA" id="ARBA00023015"/>
    </source>
</evidence>
<evidence type="ECO:0000256" key="3">
    <source>
        <dbReference type="ARBA" id="ARBA00023163"/>
    </source>
</evidence>
<dbReference type="Pfam" id="PF26576">
    <property type="entry name" value="IBH1_N"/>
    <property type="match status" value="1"/>
</dbReference>
<gene>
    <name evidence="8" type="primary">LOC115753382</name>
</gene>
<dbReference type="PANTHER" id="PTHR33124">
    <property type="entry name" value="TRANSCRIPTION FACTOR IBH1-LIKE 1"/>
    <property type="match status" value="1"/>
</dbReference>
<dbReference type="CDD" id="cd11444">
    <property type="entry name" value="bHLH_AtIBH1_like"/>
    <property type="match status" value="1"/>
</dbReference>
<keyword evidence="4" id="KW-0539">Nucleus</keyword>
<proteinExistence type="predicted"/>
<keyword evidence="3" id="KW-0804">Transcription</keyword>
<dbReference type="InterPro" id="IPR044660">
    <property type="entry name" value="IBH1-like"/>
</dbReference>
<evidence type="ECO:0000313" key="7">
    <source>
        <dbReference type="Proteomes" id="UP000827889"/>
    </source>
</evidence>
<dbReference type="InterPro" id="IPR059002">
    <property type="entry name" value="IBH1_N"/>
</dbReference>
<comment type="subcellular location">
    <subcellularLocation>
        <location evidence="1">Nucleus</location>
    </subcellularLocation>
</comment>
<keyword evidence="2" id="KW-0805">Transcription regulation</keyword>
<feature type="compositionally biased region" description="Polar residues" evidence="5">
    <location>
        <begin position="8"/>
        <end position="20"/>
    </location>
</feature>
<protein>
    <submittedName>
        <fullName evidence="8">Transcription factor IBH1-like isoform X1</fullName>
    </submittedName>
</protein>
<evidence type="ECO:0000259" key="6">
    <source>
        <dbReference type="Pfam" id="PF26576"/>
    </source>
</evidence>
<evidence type="ECO:0000256" key="1">
    <source>
        <dbReference type="ARBA" id="ARBA00004123"/>
    </source>
</evidence>
<sequence>MFCGFQMKNPQRSPTNPGSVRSRFTQVFLQSLLRIRKHSPASSSSSSSLGEFLKRCHRVKVAAYVSMARAAGTRRAWSRAMLWRVRHDAHRHRLLQGRCSRSSSRERSPGKKKRRTKKKKKRRDDQEHGFGNAEKLQKLVPGGEAMDFSCLLDETAHYIKCLVTQVKVMRSIADFYSL</sequence>
<dbReference type="Proteomes" id="UP000827889">
    <property type="component" value="Chromosome 1"/>
</dbReference>
<organism evidence="7 8">
    <name type="scientific">Rhodamnia argentea</name>
    <dbReference type="NCBI Taxonomy" id="178133"/>
    <lineage>
        <taxon>Eukaryota</taxon>
        <taxon>Viridiplantae</taxon>
        <taxon>Streptophyta</taxon>
        <taxon>Embryophyta</taxon>
        <taxon>Tracheophyta</taxon>
        <taxon>Spermatophyta</taxon>
        <taxon>Magnoliopsida</taxon>
        <taxon>eudicotyledons</taxon>
        <taxon>Gunneridae</taxon>
        <taxon>Pentapetalae</taxon>
        <taxon>rosids</taxon>
        <taxon>malvids</taxon>
        <taxon>Myrtales</taxon>
        <taxon>Myrtaceae</taxon>
        <taxon>Myrtoideae</taxon>
        <taxon>Myrteae</taxon>
        <taxon>Australasian group</taxon>
        <taxon>Rhodamnia</taxon>
    </lineage>
</organism>
<evidence type="ECO:0000256" key="5">
    <source>
        <dbReference type="SAM" id="MobiDB-lite"/>
    </source>
</evidence>
<feature type="region of interest" description="Disordered" evidence="5">
    <location>
        <begin position="94"/>
        <end position="136"/>
    </location>
</feature>